<protein>
    <submittedName>
        <fullName evidence="2">Uncharacterized protein</fullName>
    </submittedName>
</protein>
<gene>
    <name evidence="2" type="ORF">NMY3_01622</name>
</gene>
<keyword evidence="1" id="KW-1133">Transmembrane helix</keyword>
<proteinExistence type="predicted"/>
<dbReference type="Proteomes" id="UP000058925">
    <property type="component" value="Chromosome"/>
</dbReference>
<dbReference type="EMBL" id="CP012850">
    <property type="protein sequence ID" value="ALI35825.1"/>
    <property type="molecule type" value="Genomic_DNA"/>
</dbReference>
<name>A0A654LXA8_9ARCH</name>
<evidence type="ECO:0000256" key="1">
    <source>
        <dbReference type="SAM" id="Phobius"/>
    </source>
</evidence>
<feature type="transmembrane region" description="Helical" evidence="1">
    <location>
        <begin position="77"/>
        <end position="97"/>
    </location>
</feature>
<evidence type="ECO:0000313" key="3">
    <source>
        <dbReference type="Proteomes" id="UP000058925"/>
    </source>
</evidence>
<organism evidence="2 3">
    <name type="scientific">Candidatus Nitrosocosmicus oleophilus</name>
    <dbReference type="NCBI Taxonomy" id="1353260"/>
    <lineage>
        <taxon>Archaea</taxon>
        <taxon>Nitrososphaerota</taxon>
        <taxon>Nitrososphaeria</taxon>
        <taxon>Nitrososphaerales</taxon>
        <taxon>Nitrososphaeraceae</taxon>
        <taxon>Candidatus Nitrosocosmicus</taxon>
    </lineage>
</organism>
<evidence type="ECO:0000313" key="2">
    <source>
        <dbReference type="EMBL" id="ALI35825.1"/>
    </source>
</evidence>
<reference evidence="3" key="1">
    <citation type="submission" date="2015-10" db="EMBL/GenBank/DDBJ databases">
        <title>Niche specialization of a soil ammonia-oxidizing archaeon, Candidatus Nitrosocosmicus oleophilus.</title>
        <authorList>
            <person name="Jung M.-Y."/>
            <person name="Rhee S.-K."/>
        </authorList>
    </citation>
    <scope>NUCLEOTIDE SEQUENCE [LARGE SCALE GENOMIC DNA]</scope>
    <source>
        <strain evidence="3">MY3</strain>
    </source>
</reference>
<sequence>MLLSNILVNIDLVSADTLVASIDVGDHPLLFEYDPNSGKVDISSRDSNALNSTVAPWGCTPELTKGCIDMTNASSTYLSIAIGAVVGAFISWLVYALQKKSTIKQEENLKRLKELDERHDTILELIQQFQKHQEKLLDQILSLDKKIDAAVEKKGSTT</sequence>
<keyword evidence="1" id="KW-0472">Membrane</keyword>
<accession>A0A654LXA8</accession>
<dbReference type="KEGG" id="taa:NMY3_01622"/>
<keyword evidence="1" id="KW-0812">Transmembrane</keyword>
<dbReference type="AlphaFoldDB" id="A0A654LXA8"/>
<keyword evidence="3" id="KW-1185">Reference proteome</keyword>